<evidence type="ECO:0000256" key="3">
    <source>
        <dbReference type="ARBA" id="ARBA00022452"/>
    </source>
</evidence>
<keyword evidence="16" id="KW-0675">Receptor</keyword>
<keyword evidence="8 12" id="KW-0798">TonB box</keyword>
<evidence type="ECO:0000256" key="13">
    <source>
        <dbReference type="SAM" id="SignalP"/>
    </source>
</evidence>
<proteinExistence type="inferred from homology"/>
<evidence type="ECO:0000256" key="12">
    <source>
        <dbReference type="RuleBase" id="RU003357"/>
    </source>
</evidence>
<keyword evidence="13" id="KW-0732">Signal</keyword>
<dbReference type="InterPro" id="IPR039426">
    <property type="entry name" value="TonB-dep_rcpt-like"/>
</dbReference>
<dbReference type="Pfam" id="PF07715">
    <property type="entry name" value="Plug"/>
    <property type="match status" value="1"/>
</dbReference>
<evidence type="ECO:0000256" key="7">
    <source>
        <dbReference type="ARBA" id="ARBA00023065"/>
    </source>
</evidence>
<dbReference type="CDD" id="cd01347">
    <property type="entry name" value="ligand_gated_channel"/>
    <property type="match status" value="1"/>
</dbReference>
<feature type="signal peptide" evidence="13">
    <location>
        <begin position="1"/>
        <end position="25"/>
    </location>
</feature>
<comment type="similarity">
    <text evidence="11 12">Belongs to the TonB-dependent receptor family.</text>
</comment>
<dbReference type="Gene3D" id="2.170.130.10">
    <property type="entry name" value="TonB-dependent receptor, plug domain"/>
    <property type="match status" value="1"/>
</dbReference>
<keyword evidence="2 11" id="KW-0813">Transport</keyword>
<organism evidence="16 17">
    <name type="scientific">Chryseolinea lacunae</name>
    <dbReference type="NCBI Taxonomy" id="2801331"/>
    <lineage>
        <taxon>Bacteria</taxon>
        <taxon>Pseudomonadati</taxon>
        <taxon>Bacteroidota</taxon>
        <taxon>Cytophagia</taxon>
        <taxon>Cytophagales</taxon>
        <taxon>Fulvivirgaceae</taxon>
        <taxon>Chryseolinea</taxon>
    </lineage>
</organism>
<dbReference type="Proteomes" id="UP000613030">
    <property type="component" value="Unassembled WGS sequence"/>
</dbReference>
<sequence>MKKTLLPFMLLMLGGLLLVQTTASSQNQTDSTKVLDAVTVQAYTYDRPLNEVPAAVGVVSTKDLERFSNTSLLPAVNAIPGVRMEERSPGSYRFSVRGSLLRSPFGVRNVKMYWNGLPLTDGGGNTYLNLVDFGAVSNAEVIKGPGASLYGAGTGGVVLLTKKIPQEPQLQLSALVGSYGLQRYQLSANVGTEKVKASIQYAHQKADGYREQTAMRRDALNADVDFVLNAKSTLAATIFYTDLMYQTPGGLNKTQFEQDPRQARPQAGQTPGAVAQHAAVFNKTIYAGLVHDYAWNEHWSSKAAVYGATTDFENPTIRNVEKRDEDNLGGRLTLQYAFDKESWNGRISFGSEYQYFTSPVKVFANAAGVAGAIQSDDKLKSNQLLAFAQADLELPAAFFLTIGASTNFLKYGYTSLIVTPAVEQTRKFDPVFSPRVALLKKITQAVSVYGSVSKGFSPPSLAEVRPSTNTYNNSLNAERGTSYEVGIRGSALNHQLAADITAYDFSLNETIVIQRTADGADYFVNAGKTKQRGLEATLSYTPTLSASGAITYLRFWGSFTYNHYRFDTYVQDGADFSGNRLTGVAPNVGLLGLDVTVKKFYTNITANYVDEIPLNDANTEYAASYVLLGARVGYRTLLSKNLPFEIFAGVDNALDKTYSLGNDLNAVGGRYYNAAAPRQYYGGVTLKPFLKKK</sequence>
<evidence type="ECO:0000256" key="5">
    <source>
        <dbReference type="ARBA" id="ARBA00022692"/>
    </source>
</evidence>
<evidence type="ECO:0000256" key="9">
    <source>
        <dbReference type="ARBA" id="ARBA00023136"/>
    </source>
</evidence>
<comment type="subcellular location">
    <subcellularLocation>
        <location evidence="1 11">Cell outer membrane</location>
        <topology evidence="1 11">Multi-pass membrane protein</topology>
    </subcellularLocation>
</comment>
<dbReference type="InterPro" id="IPR000531">
    <property type="entry name" value="Beta-barrel_TonB"/>
</dbReference>
<dbReference type="SUPFAM" id="SSF56935">
    <property type="entry name" value="Porins"/>
    <property type="match status" value="1"/>
</dbReference>
<dbReference type="PANTHER" id="PTHR32552">
    <property type="entry name" value="FERRICHROME IRON RECEPTOR-RELATED"/>
    <property type="match status" value="1"/>
</dbReference>
<evidence type="ECO:0000256" key="11">
    <source>
        <dbReference type="PROSITE-ProRule" id="PRU01360"/>
    </source>
</evidence>
<evidence type="ECO:0000256" key="6">
    <source>
        <dbReference type="ARBA" id="ARBA00023004"/>
    </source>
</evidence>
<dbReference type="InterPro" id="IPR012910">
    <property type="entry name" value="Plug_dom"/>
</dbReference>
<evidence type="ECO:0000259" key="15">
    <source>
        <dbReference type="Pfam" id="PF07715"/>
    </source>
</evidence>
<name>A0ABS1KQT6_9BACT</name>
<dbReference type="InterPro" id="IPR037066">
    <property type="entry name" value="Plug_dom_sf"/>
</dbReference>
<evidence type="ECO:0000256" key="4">
    <source>
        <dbReference type="ARBA" id="ARBA00022496"/>
    </source>
</evidence>
<dbReference type="InterPro" id="IPR036942">
    <property type="entry name" value="Beta-barrel_TonB_sf"/>
</dbReference>
<evidence type="ECO:0000259" key="14">
    <source>
        <dbReference type="Pfam" id="PF00593"/>
    </source>
</evidence>
<accession>A0ABS1KQT6</accession>
<keyword evidence="17" id="KW-1185">Reference proteome</keyword>
<dbReference type="EMBL" id="JAERRB010000003">
    <property type="protein sequence ID" value="MBL0741668.1"/>
    <property type="molecule type" value="Genomic_DNA"/>
</dbReference>
<comment type="caution">
    <text evidence="16">The sequence shown here is derived from an EMBL/GenBank/DDBJ whole genome shotgun (WGS) entry which is preliminary data.</text>
</comment>
<keyword evidence="3 11" id="KW-1134">Transmembrane beta strand</keyword>
<protein>
    <submittedName>
        <fullName evidence="16">TonB-dependent receptor</fullName>
    </submittedName>
</protein>
<keyword evidence="6" id="KW-0408">Iron</keyword>
<dbReference type="PROSITE" id="PS52016">
    <property type="entry name" value="TONB_DEPENDENT_REC_3"/>
    <property type="match status" value="1"/>
</dbReference>
<keyword evidence="9 11" id="KW-0472">Membrane</keyword>
<evidence type="ECO:0000256" key="1">
    <source>
        <dbReference type="ARBA" id="ARBA00004571"/>
    </source>
</evidence>
<dbReference type="RefSeq" id="WP_202009037.1">
    <property type="nucleotide sequence ID" value="NZ_JAERRB010000003.1"/>
</dbReference>
<keyword evidence="7" id="KW-0406">Ion transport</keyword>
<feature type="domain" description="TonB-dependent receptor-like beta-barrel" evidence="14">
    <location>
        <begin position="247"/>
        <end position="652"/>
    </location>
</feature>
<keyword evidence="4" id="KW-0410">Iron transport</keyword>
<feature type="domain" description="TonB-dependent receptor plug" evidence="15">
    <location>
        <begin position="49"/>
        <end position="157"/>
    </location>
</feature>
<gene>
    <name evidence="16" type="ORF">JI741_10595</name>
</gene>
<evidence type="ECO:0000256" key="2">
    <source>
        <dbReference type="ARBA" id="ARBA00022448"/>
    </source>
</evidence>
<evidence type="ECO:0000256" key="10">
    <source>
        <dbReference type="ARBA" id="ARBA00023237"/>
    </source>
</evidence>
<keyword evidence="10 11" id="KW-0998">Cell outer membrane</keyword>
<dbReference type="PANTHER" id="PTHR32552:SF81">
    <property type="entry name" value="TONB-DEPENDENT OUTER MEMBRANE RECEPTOR"/>
    <property type="match status" value="1"/>
</dbReference>
<evidence type="ECO:0000313" key="16">
    <source>
        <dbReference type="EMBL" id="MBL0741668.1"/>
    </source>
</evidence>
<keyword evidence="5 11" id="KW-0812">Transmembrane</keyword>
<dbReference type="Gene3D" id="2.40.170.20">
    <property type="entry name" value="TonB-dependent receptor, beta-barrel domain"/>
    <property type="match status" value="1"/>
</dbReference>
<evidence type="ECO:0000256" key="8">
    <source>
        <dbReference type="ARBA" id="ARBA00023077"/>
    </source>
</evidence>
<feature type="chain" id="PRO_5046274196" evidence="13">
    <location>
        <begin position="26"/>
        <end position="693"/>
    </location>
</feature>
<reference evidence="16 17" key="1">
    <citation type="submission" date="2021-01" db="EMBL/GenBank/DDBJ databases">
        <title>Chryseolinea sp. Jin1 Genome sequencing and assembly.</title>
        <authorList>
            <person name="Kim I."/>
        </authorList>
    </citation>
    <scope>NUCLEOTIDE SEQUENCE [LARGE SCALE GENOMIC DNA]</scope>
    <source>
        <strain evidence="16 17">Jin1</strain>
    </source>
</reference>
<dbReference type="Pfam" id="PF00593">
    <property type="entry name" value="TonB_dep_Rec_b-barrel"/>
    <property type="match status" value="1"/>
</dbReference>
<evidence type="ECO:0000313" key="17">
    <source>
        <dbReference type="Proteomes" id="UP000613030"/>
    </source>
</evidence>